<dbReference type="SUPFAM" id="SSF55154">
    <property type="entry name" value="CYTH-like phosphatases"/>
    <property type="match status" value="1"/>
</dbReference>
<dbReference type="Proteomes" id="UP000749559">
    <property type="component" value="Unassembled WGS sequence"/>
</dbReference>
<gene>
    <name evidence="2" type="ORF">OFUS_LOCUS21996</name>
</gene>
<accession>A0A8S4PUH7</accession>
<name>A0A8S4PUH7_OWEFU</name>
<dbReference type="InterPro" id="IPR038727">
    <property type="entry name" value="NadR/Ttd14_AAA_dom"/>
</dbReference>
<dbReference type="InterPro" id="IPR053227">
    <property type="entry name" value="TRPL-trafficking_regulator"/>
</dbReference>
<sequence>MVLSFRNIHNVYKVTRGLRGYKMSQSIGTNNNKVYRLVLTGGPCGGKTTGQSRICSFFESIGWKVYRVPETATVLLSGGIKFPELSAEDAYNFQENLLNTMLRIEDTYFDLASTCKRNCLVICDRGVMDATAYLPPESWEKMRNKNDWNNVELRDNRYNQVIHLVSAAKGAEEFYSCESNQQRSEGLDLARHLDDKASQAWVGHPYYDVIDNTTDFEGKCVRTVAAVCNRLGIDAGDRLSLDAKKRKFLVAKLPPDLLDVCITSDQPAEGSNKLKTTNSEVCHINVYPQFQDFIVLHDYLVTPNSKMQARVRRRGQNVEWDVERGVWKLETGNWTYTHTLRKPRVDHQKVETKMNISKREYQLLLAQRDLKHFTIYKKRRCFLWNNQYFQMDIYQDPCHPRAKGIIILETYTTLHDDKLKLPDFLDITREITVDTQYSMFNLSLKEDWTGSKKLLQSLSKDEDSKDEALETS</sequence>
<evidence type="ECO:0000313" key="3">
    <source>
        <dbReference type="Proteomes" id="UP000749559"/>
    </source>
</evidence>
<protein>
    <recommendedName>
        <fullName evidence="1">NadR/Ttd14 AAA domain-containing protein</fullName>
    </recommendedName>
</protein>
<dbReference type="PANTHER" id="PTHR34932:SF1">
    <property type="entry name" value="TRPL TRANSLOCATION DEFECT PROTEIN 14"/>
    <property type="match status" value="1"/>
</dbReference>
<dbReference type="OrthoDB" id="6375174at2759"/>
<evidence type="ECO:0000313" key="2">
    <source>
        <dbReference type="EMBL" id="CAH1797769.1"/>
    </source>
</evidence>
<dbReference type="AlphaFoldDB" id="A0A8S4PUH7"/>
<proteinExistence type="predicted"/>
<reference evidence="2" key="1">
    <citation type="submission" date="2022-03" db="EMBL/GenBank/DDBJ databases">
        <authorList>
            <person name="Martin C."/>
        </authorList>
    </citation>
    <scope>NUCLEOTIDE SEQUENCE</scope>
</reference>
<dbReference type="InterPro" id="IPR033469">
    <property type="entry name" value="CYTH-like_dom_sf"/>
</dbReference>
<dbReference type="Gene3D" id="3.40.50.300">
    <property type="entry name" value="P-loop containing nucleotide triphosphate hydrolases"/>
    <property type="match status" value="1"/>
</dbReference>
<dbReference type="PANTHER" id="PTHR34932">
    <property type="entry name" value="TRPL TRANSLOCATION DEFECT PROTEIN 14"/>
    <property type="match status" value="1"/>
</dbReference>
<dbReference type="GO" id="GO:0035091">
    <property type="term" value="F:phosphatidylinositol binding"/>
    <property type="evidence" value="ECO:0007669"/>
    <property type="project" value="TreeGrafter"/>
</dbReference>
<dbReference type="SUPFAM" id="SSF52540">
    <property type="entry name" value="P-loop containing nucleoside triphosphate hydrolases"/>
    <property type="match status" value="1"/>
</dbReference>
<dbReference type="InterPro" id="IPR027417">
    <property type="entry name" value="P-loop_NTPase"/>
</dbReference>
<dbReference type="GO" id="GO:0070300">
    <property type="term" value="F:phosphatidic acid binding"/>
    <property type="evidence" value="ECO:0007669"/>
    <property type="project" value="TreeGrafter"/>
</dbReference>
<dbReference type="EMBL" id="CAIIXF020000010">
    <property type="protein sequence ID" value="CAH1797769.1"/>
    <property type="molecule type" value="Genomic_DNA"/>
</dbReference>
<dbReference type="Gene3D" id="2.40.320.10">
    <property type="entry name" value="Hypothetical Protein Pfu-838710-001"/>
    <property type="match status" value="1"/>
</dbReference>
<dbReference type="Pfam" id="PF13521">
    <property type="entry name" value="AAA_28"/>
    <property type="match status" value="1"/>
</dbReference>
<comment type="caution">
    <text evidence="2">The sequence shown here is derived from an EMBL/GenBank/DDBJ whole genome shotgun (WGS) entry which is preliminary data.</text>
</comment>
<keyword evidence="3" id="KW-1185">Reference proteome</keyword>
<evidence type="ECO:0000259" key="1">
    <source>
        <dbReference type="Pfam" id="PF13521"/>
    </source>
</evidence>
<organism evidence="2 3">
    <name type="scientific">Owenia fusiformis</name>
    <name type="common">Polychaete worm</name>
    <dbReference type="NCBI Taxonomy" id="6347"/>
    <lineage>
        <taxon>Eukaryota</taxon>
        <taxon>Metazoa</taxon>
        <taxon>Spiralia</taxon>
        <taxon>Lophotrochozoa</taxon>
        <taxon>Annelida</taxon>
        <taxon>Polychaeta</taxon>
        <taxon>Sedentaria</taxon>
        <taxon>Canalipalpata</taxon>
        <taxon>Sabellida</taxon>
        <taxon>Oweniida</taxon>
        <taxon>Oweniidae</taxon>
        <taxon>Owenia</taxon>
    </lineage>
</organism>
<feature type="domain" description="NadR/Ttd14 AAA" evidence="1">
    <location>
        <begin position="36"/>
        <end position="217"/>
    </location>
</feature>
<dbReference type="GO" id="GO:0005525">
    <property type="term" value="F:GTP binding"/>
    <property type="evidence" value="ECO:0007669"/>
    <property type="project" value="TreeGrafter"/>
</dbReference>
<dbReference type="FunFam" id="3.40.50.300:FF:001321">
    <property type="entry name" value="Uncharacterized protein, isoform B"/>
    <property type="match status" value="1"/>
</dbReference>